<protein>
    <recommendedName>
        <fullName evidence="4">YrhK domain-containing protein</fullName>
    </recommendedName>
</protein>
<dbReference type="RefSeq" id="WP_020000449.1">
    <property type="nucleotide sequence ID" value="NZ_CP192219.1"/>
</dbReference>
<evidence type="ECO:0000256" key="1">
    <source>
        <dbReference type="SAM" id="Phobius"/>
    </source>
</evidence>
<dbReference type="Proteomes" id="UP000184001">
    <property type="component" value="Unassembled WGS sequence"/>
</dbReference>
<keyword evidence="1" id="KW-0812">Transmembrane</keyword>
<dbReference type="AlphaFoldDB" id="A0A8G2C9E6"/>
<accession>A0A8G2C9E6</accession>
<feature type="transmembrane region" description="Helical" evidence="1">
    <location>
        <begin position="249"/>
        <end position="267"/>
    </location>
</feature>
<organism evidence="2 3">
    <name type="scientific">Halodesulfovibrio aestuarii</name>
    <dbReference type="NCBI Taxonomy" id="126333"/>
    <lineage>
        <taxon>Bacteria</taxon>
        <taxon>Pseudomonadati</taxon>
        <taxon>Thermodesulfobacteriota</taxon>
        <taxon>Desulfovibrionia</taxon>
        <taxon>Desulfovibrionales</taxon>
        <taxon>Desulfovibrionaceae</taxon>
        <taxon>Halodesulfovibrio</taxon>
    </lineage>
</organism>
<dbReference type="EMBL" id="FQZR01000003">
    <property type="protein sequence ID" value="SHJ08154.1"/>
    <property type="molecule type" value="Genomic_DNA"/>
</dbReference>
<proteinExistence type="predicted"/>
<feature type="transmembrane region" description="Helical" evidence="1">
    <location>
        <begin position="91"/>
        <end position="110"/>
    </location>
</feature>
<reference evidence="2 3" key="1">
    <citation type="submission" date="2016-11" db="EMBL/GenBank/DDBJ databases">
        <authorList>
            <person name="Varghese N."/>
            <person name="Submissions S."/>
        </authorList>
    </citation>
    <scope>NUCLEOTIDE SEQUENCE [LARGE SCALE GENOMIC DNA]</scope>
    <source>
        <strain evidence="2 3">DSM 17919</strain>
    </source>
</reference>
<evidence type="ECO:0000313" key="3">
    <source>
        <dbReference type="Proteomes" id="UP000184001"/>
    </source>
</evidence>
<keyword evidence="1" id="KW-0472">Membrane</keyword>
<feature type="transmembrane region" description="Helical" evidence="1">
    <location>
        <begin position="213"/>
        <end position="237"/>
    </location>
</feature>
<keyword evidence="1" id="KW-1133">Transmembrane helix</keyword>
<feature type="transmembrane region" description="Helical" evidence="1">
    <location>
        <begin position="64"/>
        <end position="85"/>
    </location>
</feature>
<evidence type="ECO:0008006" key="4">
    <source>
        <dbReference type="Google" id="ProtNLM"/>
    </source>
</evidence>
<feature type="transmembrane region" description="Helical" evidence="1">
    <location>
        <begin position="143"/>
        <end position="170"/>
    </location>
</feature>
<feature type="transmembrane region" description="Helical" evidence="1">
    <location>
        <begin position="176"/>
        <end position="201"/>
    </location>
</feature>
<comment type="caution">
    <text evidence="2">The sequence shown here is derived from an EMBL/GenBank/DDBJ whole genome shotgun (WGS) entry which is preliminary data.</text>
</comment>
<name>A0A8G2C9E6_9BACT</name>
<sequence>MNGLGEHRLEYETVGPFVTHVWLHHRHGSDVYTARPVRKGVRWIRPMMLSKEEQAKYVVCVKRINYWVAVLFMVGAFLFTIPGFLSDSYSAYFDIIFCCGSIFFTSAAYLQLIESINKDITNPELFRTQRCHWIRIAWRPKNLGYLSSVVQFMGTLLFNVNCVAALFAVTPVEKNISIWLPGMLGSICFLLSCAFAWLEIYRDRSIKAFRSEEWWIVWVNIVGSIAFQISSAVAFYLPQTGDVFAPEMASGYLTFGGGCFFIGAFLLRVEDVADTRKFIGGEFVQ</sequence>
<gene>
    <name evidence="2" type="ORF">SAMN05660830_01587</name>
</gene>
<evidence type="ECO:0000313" key="2">
    <source>
        <dbReference type="EMBL" id="SHJ08154.1"/>
    </source>
</evidence>